<evidence type="ECO:0000313" key="2">
    <source>
        <dbReference type="Proteomes" id="UP000434957"/>
    </source>
</evidence>
<sequence>MSEVYSIGSVKPKIEKQSRWRPDLEESGDQVNIVVHFGVVESKQRQGYAKWFLRAVVKVRTDAFAR</sequence>
<protein>
    <recommendedName>
        <fullName evidence="3">N-acetyltransferase domain-containing protein</fullName>
    </recommendedName>
</protein>
<evidence type="ECO:0008006" key="3">
    <source>
        <dbReference type="Google" id="ProtNLM"/>
    </source>
</evidence>
<organism evidence="1 2">
    <name type="scientific">Phytophthora rubi</name>
    <dbReference type="NCBI Taxonomy" id="129364"/>
    <lineage>
        <taxon>Eukaryota</taxon>
        <taxon>Sar</taxon>
        <taxon>Stramenopiles</taxon>
        <taxon>Oomycota</taxon>
        <taxon>Peronosporomycetes</taxon>
        <taxon>Peronosporales</taxon>
        <taxon>Peronosporaceae</taxon>
        <taxon>Phytophthora</taxon>
    </lineage>
</organism>
<gene>
    <name evidence="1" type="ORF">PR003_g19809</name>
</gene>
<evidence type="ECO:0000313" key="1">
    <source>
        <dbReference type="EMBL" id="KAE9312279.1"/>
    </source>
</evidence>
<keyword evidence="2" id="KW-1185">Reference proteome</keyword>
<comment type="caution">
    <text evidence="1">The sequence shown here is derived from an EMBL/GenBank/DDBJ whole genome shotgun (WGS) entry which is preliminary data.</text>
</comment>
<proteinExistence type="predicted"/>
<name>A0A6A4E265_9STRA</name>
<accession>A0A6A4E265</accession>
<dbReference type="EMBL" id="QXFT01001700">
    <property type="protein sequence ID" value="KAE9312279.1"/>
    <property type="molecule type" value="Genomic_DNA"/>
</dbReference>
<dbReference type="Proteomes" id="UP000434957">
    <property type="component" value="Unassembled WGS sequence"/>
</dbReference>
<dbReference type="AlphaFoldDB" id="A0A6A4E265"/>
<reference evidence="1 2" key="1">
    <citation type="submission" date="2018-08" db="EMBL/GenBank/DDBJ databases">
        <title>Genomic investigation of the strawberry pathogen Phytophthora fragariae indicates pathogenicity is determined by transcriptional variation in three key races.</title>
        <authorList>
            <person name="Adams T.M."/>
            <person name="Armitage A.D."/>
            <person name="Sobczyk M.K."/>
            <person name="Bates H.J."/>
            <person name="Dunwell J.M."/>
            <person name="Nellist C.F."/>
            <person name="Harrison R.J."/>
        </authorList>
    </citation>
    <scope>NUCLEOTIDE SEQUENCE [LARGE SCALE GENOMIC DNA]</scope>
    <source>
        <strain evidence="1 2">SCRP333</strain>
    </source>
</reference>